<protein>
    <submittedName>
        <fullName evidence="5">Tumor protein D52</fullName>
    </submittedName>
</protein>
<feature type="region of interest" description="Disordered" evidence="3">
    <location>
        <begin position="1"/>
        <end position="21"/>
    </location>
</feature>
<reference evidence="5" key="1">
    <citation type="submission" date="2022-11" db="UniProtKB">
        <authorList>
            <consortium name="WormBaseParasite"/>
        </authorList>
    </citation>
    <scope>IDENTIFICATION</scope>
</reference>
<dbReference type="WBParaSite" id="Gr19_v10_g7450.t1">
    <property type="protein sequence ID" value="Gr19_v10_g7450.t1"/>
    <property type="gene ID" value="Gr19_v10_g7450"/>
</dbReference>
<dbReference type="AlphaFoldDB" id="A0A914I7F7"/>
<dbReference type="PANTHER" id="PTHR19307:SF14">
    <property type="entry name" value="TUMOR PROTEIN D52"/>
    <property type="match status" value="1"/>
</dbReference>
<accession>A0A914I7F7</accession>
<dbReference type="PANTHER" id="PTHR19307">
    <property type="entry name" value="TUMOR PROTEIN D52"/>
    <property type="match status" value="1"/>
</dbReference>
<dbReference type="InterPro" id="IPR007327">
    <property type="entry name" value="TPD52"/>
</dbReference>
<proteinExistence type="inferred from homology"/>
<feature type="compositionally biased region" description="Polar residues" evidence="3">
    <location>
        <begin position="151"/>
        <end position="169"/>
    </location>
</feature>
<feature type="region of interest" description="Disordered" evidence="3">
    <location>
        <begin position="140"/>
        <end position="169"/>
    </location>
</feature>
<evidence type="ECO:0000313" key="4">
    <source>
        <dbReference type="Proteomes" id="UP000887572"/>
    </source>
</evidence>
<dbReference type="Pfam" id="PF04201">
    <property type="entry name" value="TPD52"/>
    <property type="match status" value="1"/>
</dbReference>
<organism evidence="4 5">
    <name type="scientific">Globodera rostochiensis</name>
    <name type="common">Golden nematode worm</name>
    <name type="synonym">Heterodera rostochiensis</name>
    <dbReference type="NCBI Taxonomy" id="31243"/>
    <lineage>
        <taxon>Eukaryota</taxon>
        <taxon>Metazoa</taxon>
        <taxon>Ecdysozoa</taxon>
        <taxon>Nematoda</taxon>
        <taxon>Chromadorea</taxon>
        <taxon>Rhabditida</taxon>
        <taxon>Tylenchina</taxon>
        <taxon>Tylenchomorpha</taxon>
        <taxon>Tylenchoidea</taxon>
        <taxon>Heteroderidae</taxon>
        <taxon>Heteroderinae</taxon>
        <taxon>Globodera</taxon>
    </lineage>
</organism>
<name>A0A914I7F7_GLORO</name>
<dbReference type="Proteomes" id="UP000887572">
    <property type="component" value="Unplaced"/>
</dbReference>
<evidence type="ECO:0000256" key="3">
    <source>
        <dbReference type="SAM" id="MobiDB-lite"/>
    </source>
</evidence>
<keyword evidence="2" id="KW-0175">Coiled coil</keyword>
<evidence type="ECO:0000313" key="5">
    <source>
        <dbReference type="WBParaSite" id="Gr19_v10_g7450.t1"/>
    </source>
</evidence>
<dbReference type="GO" id="GO:0005737">
    <property type="term" value="C:cytoplasm"/>
    <property type="evidence" value="ECO:0007669"/>
    <property type="project" value="TreeGrafter"/>
</dbReference>
<sequence>MATPGIEASEDPTSNATAELSDAERELVIEELKKTENEIATLRQLLIARQKHVAQLKRKLGISPLNEITSEMAHGLKTVKETPVYQKTSEMITETTESVASKINDLRNSSIFKSFETKLGAAVTNAKMAASTSIDHLAGIATGGARPAPTEANSSEDGGTKNNSQSPLA</sequence>
<comment type="similarity">
    <text evidence="1">Belongs to the TPD52 family.</text>
</comment>
<evidence type="ECO:0000256" key="1">
    <source>
        <dbReference type="ARBA" id="ARBA00005702"/>
    </source>
</evidence>
<evidence type="ECO:0000256" key="2">
    <source>
        <dbReference type="ARBA" id="ARBA00023054"/>
    </source>
</evidence>
<keyword evidence="4" id="KW-1185">Reference proteome</keyword>